<comment type="caution">
    <text evidence="1">The sequence shown here is derived from an EMBL/GenBank/DDBJ whole genome shotgun (WGS) entry which is preliminary data.</text>
</comment>
<dbReference type="AlphaFoldDB" id="A0A0F9FAN3"/>
<name>A0A0F9FAN3_9ZZZZ</name>
<evidence type="ECO:0000313" key="1">
    <source>
        <dbReference type="EMBL" id="KKL54365.1"/>
    </source>
</evidence>
<protein>
    <submittedName>
        <fullName evidence="1">Uncharacterized protein</fullName>
    </submittedName>
</protein>
<organism evidence="1">
    <name type="scientific">marine sediment metagenome</name>
    <dbReference type="NCBI Taxonomy" id="412755"/>
    <lineage>
        <taxon>unclassified sequences</taxon>
        <taxon>metagenomes</taxon>
        <taxon>ecological metagenomes</taxon>
    </lineage>
</organism>
<accession>A0A0F9FAN3</accession>
<reference evidence="1" key="1">
    <citation type="journal article" date="2015" name="Nature">
        <title>Complex archaea that bridge the gap between prokaryotes and eukaryotes.</title>
        <authorList>
            <person name="Spang A."/>
            <person name="Saw J.H."/>
            <person name="Jorgensen S.L."/>
            <person name="Zaremba-Niedzwiedzka K."/>
            <person name="Martijn J."/>
            <person name="Lind A.E."/>
            <person name="van Eijk R."/>
            <person name="Schleper C."/>
            <person name="Guy L."/>
            <person name="Ettema T.J."/>
        </authorList>
    </citation>
    <scope>NUCLEOTIDE SEQUENCE</scope>
</reference>
<proteinExistence type="predicted"/>
<gene>
    <name evidence="1" type="ORF">LCGC14_2266130</name>
</gene>
<sequence>MTPCPLPCKFGCEYELMEYWQMPILDECPYQPKFKPRPYQRWHGEVSEGHVRTHEPTGDFIPFGRHV</sequence>
<dbReference type="EMBL" id="LAZR01031225">
    <property type="protein sequence ID" value="KKL54365.1"/>
    <property type="molecule type" value="Genomic_DNA"/>
</dbReference>